<gene>
    <name evidence="1" type="ORF">MTR67_052620</name>
</gene>
<dbReference type="EMBL" id="CP133623">
    <property type="protein sequence ID" value="WMV59235.1"/>
    <property type="molecule type" value="Genomic_DNA"/>
</dbReference>
<evidence type="ECO:0000313" key="2">
    <source>
        <dbReference type="Proteomes" id="UP001234989"/>
    </source>
</evidence>
<accession>A0AAF0V783</accession>
<sequence length="8" mass="1007">MIRWVCSI</sequence>
<proteinExistence type="predicted"/>
<protein>
    <submittedName>
        <fullName evidence="1">Uncharacterized protein</fullName>
    </submittedName>
</protein>
<dbReference type="Proteomes" id="UP001234989">
    <property type="component" value="Chromosome 12"/>
</dbReference>
<organism evidence="1 2">
    <name type="scientific">Solanum verrucosum</name>
    <dbReference type="NCBI Taxonomy" id="315347"/>
    <lineage>
        <taxon>Eukaryota</taxon>
        <taxon>Viridiplantae</taxon>
        <taxon>Streptophyta</taxon>
        <taxon>Embryophyta</taxon>
        <taxon>Tracheophyta</taxon>
        <taxon>Spermatophyta</taxon>
        <taxon>Magnoliopsida</taxon>
        <taxon>eudicotyledons</taxon>
        <taxon>Gunneridae</taxon>
        <taxon>Pentapetalae</taxon>
        <taxon>asterids</taxon>
        <taxon>lamiids</taxon>
        <taxon>Solanales</taxon>
        <taxon>Solanaceae</taxon>
        <taxon>Solanoideae</taxon>
        <taxon>Solaneae</taxon>
        <taxon>Solanum</taxon>
    </lineage>
</organism>
<evidence type="ECO:0000313" key="1">
    <source>
        <dbReference type="EMBL" id="WMV59235.1"/>
    </source>
</evidence>
<keyword evidence="2" id="KW-1185">Reference proteome</keyword>
<reference evidence="1" key="1">
    <citation type="submission" date="2023-08" db="EMBL/GenBank/DDBJ databases">
        <title>A de novo genome assembly of Solanum verrucosum Schlechtendal, a Mexican diploid species geographically isolated from the other diploid A-genome species in potato relatives.</title>
        <authorList>
            <person name="Hosaka K."/>
        </authorList>
    </citation>
    <scope>NUCLEOTIDE SEQUENCE</scope>
    <source>
        <tissue evidence="1">Young leaves</tissue>
    </source>
</reference>
<name>A0AAF0V783_SOLVR</name>